<dbReference type="InterPro" id="IPR008948">
    <property type="entry name" value="L-Aspartase-like"/>
</dbReference>
<keyword evidence="3" id="KW-1185">Reference proteome</keyword>
<dbReference type="Proteomes" id="UP000011777">
    <property type="component" value="Unassembled WGS sequence"/>
</dbReference>
<dbReference type="Pfam" id="PF00206">
    <property type="entry name" value="Lyase_1"/>
    <property type="match status" value="1"/>
</dbReference>
<evidence type="ECO:0000259" key="1">
    <source>
        <dbReference type="Pfam" id="PF00206"/>
    </source>
</evidence>
<comment type="caution">
    <text evidence="2">The sequence shown here is derived from an EMBL/GenBank/DDBJ whole genome shotgun (WGS) entry which is preliminary data.</text>
</comment>
<sequence length="80" mass="8603">MSRVESDAFGEISVPADKYWGAQTQRSLTNFKIGDIRMPIPVVRAFGILKKSAAVVNEQLGALDPKLSAAIQQAATEVAE</sequence>
<dbReference type="GO" id="GO:0006108">
    <property type="term" value="P:malate metabolic process"/>
    <property type="evidence" value="ECO:0007669"/>
    <property type="project" value="TreeGrafter"/>
</dbReference>
<name>M3K1Y3_CANMX</name>
<dbReference type="GO" id="GO:0006106">
    <property type="term" value="P:fumarate metabolic process"/>
    <property type="evidence" value="ECO:0007669"/>
    <property type="project" value="InterPro"/>
</dbReference>
<reference evidence="2 3" key="1">
    <citation type="submission" date="2013-02" db="EMBL/GenBank/DDBJ databases">
        <title>Genome sequence of Candida maltosa Xu316, a potential industrial strain for xylitol and ethanol production.</title>
        <authorList>
            <person name="Yu J."/>
            <person name="Wang Q."/>
            <person name="Geng X."/>
            <person name="Bao W."/>
            <person name="He P."/>
            <person name="Cai J."/>
        </authorList>
    </citation>
    <scope>NUCLEOTIDE SEQUENCE [LARGE SCALE GENOMIC DNA]</scope>
    <source>
        <strain evidence="3">Xu316</strain>
    </source>
</reference>
<evidence type="ECO:0000313" key="2">
    <source>
        <dbReference type="EMBL" id="EMG48734.1"/>
    </source>
</evidence>
<dbReference type="InterPro" id="IPR005677">
    <property type="entry name" value="Fum_hydII"/>
</dbReference>
<dbReference type="AlphaFoldDB" id="M3K1Y3"/>
<dbReference type="Gene3D" id="1.10.275.10">
    <property type="entry name" value="Fumarase/aspartase (N-terminal domain)"/>
    <property type="match status" value="1"/>
</dbReference>
<dbReference type="STRING" id="1245528.M3K1Y3"/>
<accession>M3K1Y3</accession>
<evidence type="ECO:0000313" key="3">
    <source>
        <dbReference type="Proteomes" id="UP000011777"/>
    </source>
</evidence>
<gene>
    <name evidence="2" type="ORF">G210_0635</name>
</gene>
<dbReference type="InterPro" id="IPR024083">
    <property type="entry name" value="Fumarase/histidase_N"/>
</dbReference>
<dbReference type="SUPFAM" id="SSF48557">
    <property type="entry name" value="L-aspartase-like"/>
    <property type="match status" value="1"/>
</dbReference>
<feature type="domain" description="Fumarate lyase N-terminal" evidence="1">
    <location>
        <begin position="10"/>
        <end position="80"/>
    </location>
</feature>
<dbReference type="InterPro" id="IPR022761">
    <property type="entry name" value="Fumarate_lyase_N"/>
</dbReference>
<dbReference type="PANTHER" id="PTHR11444:SF1">
    <property type="entry name" value="FUMARATE HYDRATASE, MITOCHONDRIAL"/>
    <property type="match status" value="1"/>
</dbReference>
<proteinExistence type="predicted"/>
<dbReference type="eggNOG" id="KOG1317">
    <property type="taxonomic scope" value="Eukaryota"/>
</dbReference>
<dbReference type="HOGENOM" id="CLU_021594_5_1_1"/>
<dbReference type="GO" id="GO:0005739">
    <property type="term" value="C:mitochondrion"/>
    <property type="evidence" value="ECO:0007669"/>
    <property type="project" value="TreeGrafter"/>
</dbReference>
<protein>
    <submittedName>
        <fullName evidence="2">Fumarate hydratase, mitochondrial</fullName>
    </submittedName>
</protein>
<dbReference type="PANTHER" id="PTHR11444">
    <property type="entry name" value="ASPARTATEAMMONIA/ARGININOSUCCINATE/ADENYLOSUCCINATE LYASE"/>
    <property type="match status" value="1"/>
</dbReference>
<dbReference type="EMBL" id="AOGT01000992">
    <property type="protein sequence ID" value="EMG48734.1"/>
    <property type="molecule type" value="Genomic_DNA"/>
</dbReference>
<dbReference type="GO" id="GO:0004333">
    <property type="term" value="F:fumarate hydratase activity"/>
    <property type="evidence" value="ECO:0007669"/>
    <property type="project" value="InterPro"/>
</dbReference>
<organism evidence="2 3">
    <name type="scientific">Candida maltosa (strain Xu316)</name>
    <name type="common">Yeast</name>
    <dbReference type="NCBI Taxonomy" id="1245528"/>
    <lineage>
        <taxon>Eukaryota</taxon>
        <taxon>Fungi</taxon>
        <taxon>Dikarya</taxon>
        <taxon>Ascomycota</taxon>
        <taxon>Saccharomycotina</taxon>
        <taxon>Pichiomycetes</taxon>
        <taxon>Debaryomycetaceae</taxon>
        <taxon>Candida/Lodderomyces clade</taxon>
        <taxon>Candida</taxon>
    </lineage>
</organism>
<feature type="non-terminal residue" evidence="2">
    <location>
        <position position="80"/>
    </location>
</feature>
<dbReference type="GO" id="GO:0006099">
    <property type="term" value="P:tricarboxylic acid cycle"/>
    <property type="evidence" value="ECO:0007669"/>
    <property type="project" value="TreeGrafter"/>
</dbReference>
<dbReference type="OrthoDB" id="1738025at2759"/>